<proteinExistence type="predicted"/>
<sequence length="413" mass="45416">MARVSLVSSLLKVLIAVPFLSYHVQAASLQSRQANTGSGQHNTSVLILGGGVTGVIAARTLHEQGIDDFIIVEARDELGGRMQNKTIGGKYTVEQGPNWVQGTQTGDGPANPILLLTQKHNVTTQFNDLFGSITFYDFNGPTDFADTFNEGDDAFTEFTVKAGARFKKGLIDLSARSGYSLVGSKPMTHTEQTAEYYLFDWEYAQTPEQSSWIAASLNNNFSFDPDMGGFSEDNLLCIDQRGFKTIIQAEASEFLSTEQILLNSVVKNITYSNSGVEVTLVDGTTLSADYALVTFSVGVLQNDDVSFSPALPDWKQEAIQSITMATYTKIFLQFPENFWFDTEMALYADKERGRYPIWQSLDHVNFLPGSGLLFVTVTGDFSERIEALPDSQVQAEVLSILGNMFPNITIQSP</sequence>
<keyword evidence="4" id="KW-1185">Reference proteome</keyword>
<dbReference type="Pfam" id="PF01593">
    <property type="entry name" value="Amino_oxidase"/>
    <property type="match status" value="1"/>
</dbReference>
<dbReference type="EMBL" id="NBII01000007">
    <property type="protein sequence ID" value="PAV17080.1"/>
    <property type="molecule type" value="Genomic_DNA"/>
</dbReference>
<dbReference type="SUPFAM" id="SSF54373">
    <property type="entry name" value="FAD-linked reductases, C-terminal domain"/>
    <property type="match status" value="1"/>
</dbReference>
<evidence type="ECO:0000259" key="2">
    <source>
        <dbReference type="Pfam" id="PF01593"/>
    </source>
</evidence>
<organism evidence="3 4">
    <name type="scientific">Pyrrhoderma noxium</name>
    <dbReference type="NCBI Taxonomy" id="2282107"/>
    <lineage>
        <taxon>Eukaryota</taxon>
        <taxon>Fungi</taxon>
        <taxon>Dikarya</taxon>
        <taxon>Basidiomycota</taxon>
        <taxon>Agaricomycotina</taxon>
        <taxon>Agaricomycetes</taxon>
        <taxon>Hymenochaetales</taxon>
        <taxon>Hymenochaetaceae</taxon>
        <taxon>Pyrrhoderma</taxon>
    </lineage>
</organism>
<evidence type="ECO:0000256" key="1">
    <source>
        <dbReference type="SAM" id="SignalP"/>
    </source>
</evidence>
<comment type="caution">
    <text evidence="3">The sequence shown here is derived from an EMBL/GenBank/DDBJ whole genome shotgun (WGS) entry which is preliminary data.</text>
</comment>
<feature type="domain" description="Amine oxidase" evidence="2">
    <location>
        <begin position="53"/>
        <end position="406"/>
    </location>
</feature>
<dbReference type="Gene3D" id="3.50.50.60">
    <property type="entry name" value="FAD/NAD(P)-binding domain"/>
    <property type="match status" value="1"/>
</dbReference>
<protein>
    <submittedName>
        <fullName evidence="3">Amine oxidase</fullName>
    </submittedName>
</protein>
<dbReference type="GO" id="GO:0016491">
    <property type="term" value="F:oxidoreductase activity"/>
    <property type="evidence" value="ECO:0007669"/>
    <property type="project" value="InterPro"/>
</dbReference>
<dbReference type="GO" id="GO:0006598">
    <property type="term" value="P:polyamine catabolic process"/>
    <property type="evidence" value="ECO:0007669"/>
    <property type="project" value="TreeGrafter"/>
</dbReference>
<accession>A0A286UBY1</accession>
<evidence type="ECO:0000313" key="3">
    <source>
        <dbReference type="EMBL" id="PAV17080.1"/>
    </source>
</evidence>
<name>A0A286UBY1_9AGAM</name>
<dbReference type="InterPro" id="IPR002937">
    <property type="entry name" value="Amino_oxidase"/>
</dbReference>
<dbReference type="PANTHER" id="PTHR10742:SF313">
    <property type="entry name" value="AMINE OXIDASE"/>
    <property type="match status" value="1"/>
</dbReference>
<dbReference type="STRING" id="2282107.A0A286UBY1"/>
<dbReference type="SUPFAM" id="SSF51905">
    <property type="entry name" value="FAD/NAD(P)-binding domain"/>
    <property type="match status" value="1"/>
</dbReference>
<dbReference type="InParanoid" id="A0A286UBY1"/>
<feature type="chain" id="PRO_5013964685" evidence="1">
    <location>
        <begin position="27"/>
        <end position="413"/>
    </location>
</feature>
<dbReference type="Gene3D" id="3.90.660.10">
    <property type="match status" value="1"/>
</dbReference>
<dbReference type="InterPro" id="IPR050281">
    <property type="entry name" value="Flavin_monoamine_oxidase"/>
</dbReference>
<dbReference type="Proteomes" id="UP000217199">
    <property type="component" value="Unassembled WGS sequence"/>
</dbReference>
<dbReference type="InterPro" id="IPR036188">
    <property type="entry name" value="FAD/NAD-bd_sf"/>
</dbReference>
<evidence type="ECO:0000313" key="4">
    <source>
        <dbReference type="Proteomes" id="UP000217199"/>
    </source>
</evidence>
<feature type="signal peptide" evidence="1">
    <location>
        <begin position="1"/>
        <end position="26"/>
    </location>
</feature>
<dbReference type="AlphaFoldDB" id="A0A286UBY1"/>
<dbReference type="OrthoDB" id="5046242at2759"/>
<reference evidence="3 4" key="1">
    <citation type="journal article" date="2017" name="Mol. Ecol.">
        <title>Comparative and population genomic landscape of Phellinus noxius: A hypervariable fungus causing root rot in trees.</title>
        <authorList>
            <person name="Chung C.L."/>
            <person name="Lee T.J."/>
            <person name="Akiba M."/>
            <person name="Lee H.H."/>
            <person name="Kuo T.H."/>
            <person name="Liu D."/>
            <person name="Ke H.M."/>
            <person name="Yokoi T."/>
            <person name="Roa M.B."/>
            <person name="Lu M.J."/>
            <person name="Chang Y.Y."/>
            <person name="Ann P.J."/>
            <person name="Tsai J.N."/>
            <person name="Chen C.Y."/>
            <person name="Tzean S.S."/>
            <person name="Ota Y."/>
            <person name="Hattori T."/>
            <person name="Sahashi N."/>
            <person name="Liou R.F."/>
            <person name="Kikuchi T."/>
            <person name="Tsai I.J."/>
        </authorList>
    </citation>
    <scope>NUCLEOTIDE SEQUENCE [LARGE SCALE GENOMIC DNA]</scope>
    <source>
        <strain evidence="3 4">FFPRI411160</strain>
    </source>
</reference>
<dbReference type="PANTHER" id="PTHR10742">
    <property type="entry name" value="FLAVIN MONOAMINE OXIDASE"/>
    <property type="match status" value="1"/>
</dbReference>
<gene>
    <name evidence="3" type="ORF">PNOK_0714400</name>
</gene>
<keyword evidence="1" id="KW-0732">Signal</keyword>